<gene>
    <name evidence="8" type="ORF">B0F90DRAFT_1813839</name>
</gene>
<organism evidence="8 9">
    <name type="scientific">Multifurca ochricompacta</name>
    <dbReference type="NCBI Taxonomy" id="376703"/>
    <lineage>
        <taxon>Eukaryota</taxon>
        <taxon>Fungi</taxon>
        <taxon>Dikarya</taxon>
        <taxon>Basidiomycota</taxon>
        <taxon>Agaricomycotina</taxon>
        <taxon>Agaricomycetes</taxon>
        <taxon>Russulales</taxon>
        <taxon>Russulaceae</taxon>
        <taxon>Multifurca</taxon>
    </lineage>
</organism>
<dbReference type="Proteomes" id="UP001203297">
    <property type="component" value="Unassembled WGS sequence"/>
</dbReference>
<dbReference type="GO" id="GO:0004725">
    <property type="term" value="F:protein tyrosine phosphatase activity"/>
    <property type="evidence" value="ECO:0007669"/>
    <property type="project" value="UniProtKB-EC"/>
</dbReference>
<dbReference type="EC" id="3.1.3.48" evidence="2"/>
<feature type="domain" description="Tyrosine-protein phosphatase" evidence="6">
    <location>
        <begin position="8"/>
        <end position="164"/>
    </location>
</feature>
<feature type="compositionally biased region" description="Polar residues" evidence="5">
    <location>
        <begin position="392"/>
        <end position="404"/>
    </location>
</feature>
<dbReference type="AlphaFoldDB" id="A0AAD4QSQ0"/>
<dbReference type="InterPro" id="IPR000340">
    <property type="entry name" value="Dual-sp_phosphatase_cat-dom"/>
</dbReference>
<evidence type="ECO:0000256" key="4">
    <source>
        <dbReference type="ARBA" id="ARBA00022912"/>
    </source>
</evidence>
<dbReference type="CDD" id="cd14498">
    <property type="entry name" value="DSP"/>
    <property type="match status" value="2"/>
</dbReference>
<dbReference type="Gene3D" id="3.90.190.10">
    <property type="entry name" value="Protein tyrosine phosphatase superfamily"/>
    <property type="match status" value="2"/>
</dbReference>
<reference evidence="8" key="1">
    <citation type="journal article" date="2022" name="New Phytol.">
        <title>Evolutionary transition to the ectomycorrhizal habit in the genomes of a hyperdiverse lineage of mushroom-forming fungi.</title>
        <authorList>
            <person name="Looney B."/>
            <person name="Miyauchi S."/>
            <person name="Morin E."/>
            <person name="Drula E."/>
            <person name="Courty P.E."/>
            <person name="Kohler A."/>
            <person name="Kuo A."/>
            <person name="LaButti K."/>
            <person name="Pangilinan J."/>
            <person name="Lipzen A."/>
            <person name="Riley R."/>
            <person name="Andreopoulos W."/>
            <person name="He G."/>
            <person name="Johnson J."/>
            <person name="Nolan M."/>
            <person name="Tritt A."/>
            <person name="Barry K.W."/>
            <person name="Grigoriev I.V."/>
            <person name="Nagy L.G."/>
            <person name="Hibbett D."/>
            <person name="Henrissat B."/>
            <person name="Matheny P.B."/>
            <person name="Labbe J."/>
            <person name="Martin F.M."/>
        </authorList>
    </citation>
    <scope>NUCLEOTIDE SEQUENCE</scope>
    <source>
        <strain evidence="8">BPL690</strain>
    </source>
</reference>
<dbReference type="SMART" id="SM00195">
    <property type="entry name" value="DSPc"/>
    <property type="match status" value="2"/>
</dbReference>
<evidence type="ECO:0000256" key="1">
    <source>
        <dbReference type="ARBA" id="ARBA00008601"/>
    </source>
</evidence>
<name>A0AAD4QSQ0_9AGAM</name>
<evidence type="ECO:0000256" key="2">
    <source>
        <dbReference type="ARBA" id="ARBA00013064"/>
    </source>
</evidence>
<dbReference type="GO" id="GO:0008138">
    <property type="term" value="F:protein tyrosine/serine/threonine phosphatase activity"/>
    <property type="evidence" value="ECO:0007669"/>
    <property type="project" value="TreeGrafter"/>
</dbReference>
<keyword evidence="3" id="KW-0378">Hydrolase</keyword>
<dbReference type="SUPFAM" id="SSF52799">
    <property type="entry name" value="(Phosphotyrosine protein) phosphatases II"/>
    <property type="match status" value="2"/>
</dbReference>
<dbReference type="EMBL" id="WTXG01000002">
    <property type="protein sequence ID" value="KAI0307006.1"/>
    <property type="molecule type" value="Genomic_DNA"/>
</dbReference>
<comment type="caution">
    <text evidence="8">The sequence shown here is derived from an EMBL/GenBank/DDBJ whole genome shotgun (WGS) entry which is preliminary data.</text>
</comment>
<dbReference type="Pfam" id="PF00782">
    <property type="entry name" value="DSPc"/>
    <property type="match status" value="2"/>
</dbReference>
<feature type="region of interest" description="Disordered" evidence="5">
    <location>
        <begin position="391"/>
        <end position="410"/>
    </location>
</feature>
<accession>A0AAD4QSQ0</accession>
<dbReference type="InterPro" id="IPR000387">
    <property type="entry name" value="Tyr_Pase_dom"/>
</dbReference>
<dbReference type="InterPro" id="IPR016130">
    <property type="entry name" value="Tyr_Pase_AS"/>
</dbReference>
<evidence type="ECO:0000256" key="3">
    <source>
        <dbReference type="ARBA" id="ARBA00022801"/>
    </source>
</evidence>
<feature type="domain" description="Tyrosine specific protein phosphatases" evidence="7">
    <location>
        <begin position="68"/>
        <end position="123"/>
    </location>
</feature>
<dbReference type="InterPro" id="IPR029021">
    <property type="entry name" value="Prot-tyrosine_phosphatase-like"/>
</dbReference>
<dbReference type="InterPro" id="IPR020422">
    <property type="entry name" value="TYR_PHOSPHATASE_DUAL_dom"/>
</dbReference>
<proteinExistence type="inferred from homology"/>
<dbReference type="PROSITE" id="PS50056">
    <property type="entry name" value="TYR_PHOSPHATASE_2"/>
    <property type="match status" value="1"/>
</dbReference>
<evidence type="ECO:0000313" key="8">
    <source>
        <dbReference type="EMBL" id="KAI0307006.1"/>
    </source>
</evidence>
<dbReference type="PROSITE" id="PS00383">
    <property type="entry name" value="TYR_PHOSPHATASE_1"/>
    <property type="match status" value="1"/>
</dbReference>
<evidence type="ECO:0000259" key="7">
    <source>
        <dbReference type="PROSITE" id="PS50056"/>
    </source>
</evidence>
<evidence type="ECO:0000313" key="9">
    <source>
        <dbReference type="Proteomes" id="UP001203297"/>
    </source>
</evidence>
<protein>
    <recommendedName>
        <fullName evidence="2">protein-tyrosine-phosphatase</fullName>
        <ecNumber evidence="2">3.1.3.48</ecNumber>
    </recommendedName>
</protein>
<evidence type="ECO:0000259" key="6">
    <source>
        <dbReference type="PROSITE" id="PS50054"/>
    </source>
</evidence>
<evidence type="ECO:0000256" key="5">
    <source>
        <dbReference type="SAM" id="MobiDB-lite"/>
    </source>
</evidence>
<keyword evidence="9" id="KW-1185">Reference proteome</keyword>
<dbReference type="PROSITE" id="PS50054">
    <property type="entry name" value="TYR_PHOSPHATASE_DUAL"/>
    <property type="match status" value="1"/>
</dbReference>
<dbReference type="PANTHER" id="PTHR45848">
    <property type="entry name" value="DUAL SPECIFICITY PROTEIN PHOSPHATASE 12 FAMILY MEMBER"/>
    <property type="match status" value="1"/>
</dbReference>
<keyword evidence="4" id="KW-0904">Protein phosphatase</keyword>
<dbReference type="PANTHER" id="PTHR45848:SF4">
    <property type="entry name" value="DUAL SPECIFICITY PROTEIN PHOSPHATASE 12"/>
    <property type="match status" value="1"/>
</dbReference>
<sequence>MPNTAIHNIDTIIDGQLYIGNLSAAKSLDLRRHFGITHIVSVCPDYSSRGSNHLIIPVQDSEYDDILIHLPNACHFMRSAMDAGGRVLVHCHMGISRSATVVAAYLMSTCHISVHKAIALIKRGLYFFPPLRSPVHLFLTARPQIQPNYGFIKELHAFEACNYSLSPTDATYRAWKRRHRQDVTNFLNCLSDTTVIIPEKLSLTSDFPTDPEQANCLVAYLGLTHCISLPPSTSFPSIIGLKHNHIEIPQTNKVALLLALPAICQYIQDALDNRGRVLIHCLTESTAAVVACAYLMSSRGISYKQAYRTLHDALPLFNATDSFTKLLELYAACNCSPSVDHPVLRDWLGANYQRNPAIPAQPSGSIMRPASPTRRGHGTVLPAPLPKHWTKAGSQAGHTLNSLRPVTLDG</sequence>
<comment type="similarity">
    <text evidence="1">Belongs to the protein-tyrosine phosphatase family. Non-receptor class dual specificity subfamily.</text>
</comment>